<proteinExistence type="predicted"/>
<dbReference type="InterPro" id="IPR025322">
    <property type="entry name" value="PADRE_dom"/>
</dbReference>
<accession>A0A4Y7JB72</accession>
<gene>
    <name evidence="1" type="ORF">C5167_004486</name>
</gene>
<dbReference type="PANTHER" id="PTHR33148:SF2">
    <property type="entry name" value="DUF4228 DOMAIN-CONTAINING PROTEIN"/>
    <property type="match status" value="1"/>
</dbReference>
<dbReference type="PANTHER" id="PTHR33148">
    <property type="entry name" value="PLASTID MOVEMENT IMPAIRED PROTEIN-RELATED"/>
    <property type="match status" value="1"/>
</dbReference>
<dbReference type="STRING" id="3469.A0A4Y7JB72"/>
<dbReference type="Pfam" id="PF14009">
    <property type="entry name" value="PADRE"/>
    <property type="match status" value="1"/>
</dbReference>
<organism evidence="1 2">
    <name type="scientific">Papaver somniferum</name>
    <name type="common">Opium poppy</name>
    <dbReference type="NCBI Taxonomy" id="3469"/>
    <lineage>
        <taxon>Eukaryota</taxon>
        <taxon>Viridiplantae</taxon>
        <taxon>Streptophyta</taxon>
        <taxon>Embryophyta</taxon>
        <taxon>Tracheophyta</taxon>
        <taxon>Spermatophyta</taxon>
        <taxon>Magnoliopsida</taxon>
        <taxon>Ranunculales</taxon>
        <taxon>Papaveraceae</taxon>
        <taxon>Papaveroideae</taxon>
        <taxon>Papaver</taxon>
    </lineage>
</organism>
<keyword evidence="2" id="KW-1185">Reference proteome</keyword>
<dbReference type="Gramene" id="RZC57191">
    <property type="protein sequence ID" value="RZC57191"/>
    <property type="gene ID" value="C5167_004486"/>
</dbReference>
<evidence type="ECO:0000313" key="1">
    <source>
        <dbReference type="EMBL" id="RZC57191.1"/>
    </source>
</evidence>
<sequence>MIMKYILRNMGSCFLIQLRQPKRISSIDTPVESTTTTCQEKVVRVLKMSGKVAVAYRSSVLVKDVLVNFTGFGLEISEESSQILPPNYELKTGNVYYLHPTNSQSEDNNQNLSGEVKQIKVIITKQQLQELLTKKGSIEGMIANVSKGLFDHNVDDDTREVGSLNLKLYRKEVNRN</sequence>
<dbReference type="OMA" id="TNWKPKL"/>
<name>A0A4Y7JB72_PAPSO</name>
<evidence type="ECO:0008006" key="3">
    <source>
        <dbReference type="Google" id="ProtNLM"/>
    </source>
</evidence>
<protein>
    <recommendedName>
        <fullName evidence="3">DUF4228 domain-containing protein</fullName>
    </recommendedName>
</protein>
<dbReference type="EMBL" id="CM010718">
    <property type="protein sequence ID" value="RZC57191.1"/>
    <property type="molecule type" value="Genomic_DNA"/>
</dbReference>
<evidence type="ECO:0000313" key="2">
    <source>
        <dbReference type="Proteomes" id="UP000316621"/>
    </source>
</evidence>
<dbReference type="AlphaFoldDB" id="A0A4Y7JB72"/>
<reference evidence="1 2" key="1">
    <citation type="journal article" date="2018" name="Science">
        <title>The opium poppy genome and morphinan production.</title>
        <authorList>
            <person name="Guo L."/>
            <person name="Winzer T."/>
            <person name="Yang X."/>
            <person name="Li Y."/>
            <person name="Ning Z."/>
            <person name="He Z."/>
            <person name="Teodor R."/>
            <person name="Lu Y."/>
            <person name="Bowser T.A."/>
            <person name="Graham I.A."/>
            <person name="Ye K."/>
        </authorList>
    </citation>
    <scope>NUCLEOTIDE SEQUENCE [LARGE SCALE GENOMIC DNA]</scope>
    <source>
        <strain evidence="2">cv. HN1</strain>
        <tissue evidence="1">Leaves</tissue>
    </source>
</reference>
<dbReference type="Proteomes" id="UP000316621">
    <property type="component" value="Chromosome 4"/>
</dbReference>